<reference evidence="2" key="1">
    <citation type="journal article" date="2020" name="Stud. Mycol.">
        <title>101 Dothideomycetes genomes: a test case for predicting lifestyles and emergence of pathogens.</title>
        <authorList>
            <person name="Haridas S."/>
            <person name="Albert R."/>
            <person name="Binder M."/>
            <person name="Bloem J."/>
            <person name="Labutti K."/>
            <person name="Salamov A."/>
            <person name="Andreopoulos B."/>
            <person name="Baker S."/>
            <person name="Barry K."/>
            <person name="Bills G."/>
            <person name="Bluhm B."/>
            <person name="Cannon C."/>
            <person name="Castanera R."/>
            <person name="Culley D."/>
            <person name="Daum C."/>
            <person name="Ezra D."/>
            <person name="Gonzalez J."/>
            <person name="Henrissat B."/>
            <person name="Kuo A."/>
            <person name="Liang C."/>
            <person name="Lipzen A."/>
            <person name="Lutzoni F."/>
            <person name="Magnuson J."/>
            <person name="Mondo S."/>
            <person name="Nolan M."/>
            <person name="Ohm R."/>
            <person name="Pangilinan J."/>
            <person name="Park H.-J."/>
            <person name="Ramirez L."/>
            <person name="Alfaro M."/>
            <person name="Sun H."/>
            <person name="Tritt A."/>
            <person name="Yoshinaga Y."/>
            <person name="Zwiers L.-H."/>
            <person name="Turgeon B."/>
            <person name="Goodwin S."/>
            <person name="Spatafora J."/>
            <person name="Crous P."/>
            <person name="Grigoriev I."/>
        </authorList>
    </citation>
    <scope>NUCLEOTIDE SEQUENCE</scope>
    <source>
        <strain evidence="2">CBS 122367</strain>
    </source>
</reference>
<dbReference type="OrthoDB" id="10618922at2759"/>
<feature type="region of interest" description="Disordered" evidence="1">
    <location>
        <begin position="247"/>
        <end position="278"/>
    </location>
</feature>
<evidence type="ECO:0000256" key="1">
    <source>
        <dbReference type="SAM" id="MobiDB-lite"/>
    </source>
</evidence>
<protein>
    <submittedName>
        <fullName evidence="2">Uncharacterized protein</fullName>
    </submittedName>
</protein>
<sequence>MDQQPHRAFSTNFHHTPFGLDHWDDIVTYDPPSHGGSGPNSGYDHLFGAMQVPNSVGDSGTSTNSTEQHVRSDAEYARLMGPGIPRTTRCLPNDLYSKNASHARTLACPLFTADILTNAEPRCTNIARRHMNEVYDHLTDRSGPHQLFVEACKICKQVVLSEQEKISHGDSFKRCTNRPFNKKGPEAVQAQWGALFRTLSPSIAVIPSAYDTDFDGNPTTHQTLQFPEPSRADDSYGLNIAPLVSRRSTPYPRPLSTGPSESQIFPLQRTRSPDDSFASPRLSSVVRTLYNEAFQLGNTNDSSTQMDIMKDMLVAARKSSMPFEEQHNAVALVEAEISEKIRTRQSQSGLYHAVSPNGETNTDN</sequence>
<accession>A0A6G1IZ34</accession>
<proteinExistence type="predicted"/>
<organism evidence="2 3">
    <name type="scientific">Lentithecium fluviatile CBS 122367</name>
    <dbReference type="NCBI Taxonomy" id="1168545"/>
    <lineage>
        <taxon>Eukaryota</taxon>
        <taxon>Fungi</taxon>
        <taxon>Dikarya</taxon>
        <taxon>Ascomycota</taxon>
        <taxon>Pezizomycotina</taxon>
        <taxon>Dothideomycetes</taxon>
        <taxon>Pleosporomycetidae</taxon>
        <taxon>Pleosporales</taxon>
        <taxon>Massarineae</taxon>
        <taxon>Lentitheciaceae</taxon>
        <taxon>Lentithecium</taxon>
    </lineage>
</organism>
<dbReference type="Proteomes" id="UP000799291">
    <property type="component" value="Unassembled WGS sequence"/>
</dbReference>
<feature type="region of interest" description="Disordered" evidence="1">
    <location>
        <begin position="344"/>
        <end position="364"/>
    </location>
</feature>
<name>A0A6G1IZ34_9PLEO</name>
<evidence type="ECO:0000313" key="3">
    <source>
        <dbReference type="Proteomes" id="UP000799291"/>
    </source>
</evidence>
<keyword evidence="3" id="KW-1185">Reference proteome</keyword>
<evidence type="ECO:0000313" key="2">
    <source>
        <dbReference type="EMBL" id="KAF2683200.1"/>
    </source>
</evidence>
<gene>
    <name evidence="2" type="ORF">K458DRAFT_51725</name>
</gene>
<dbReference type="AlphaFoldDB" id="A0A6G1IZ34"/>
<dbReference type="EMBL" id="MU005585">
    <property type="protein sequence ID" value="KAF2683200.1"/>
    <property type="molecule type" value="Genomic_DNA"/>
</dbReference>